<dbReference type="GeneID" id="78821303"/>
<dbReference type="EMBL" id="JBHTAS010000001">
    <property type="protein sequence ID" value="MFC7140996.1"/>
    <property type="molecule type" value="Genomic_DNA"/>
</dbReference>
<proteinExistence type="predicted"/>
<dbReference type="Pfam" id="PF13416">
    <property type="entry name" value="SBP_bac_8"/>
    <property type="match status" value="1"/>
</dbReference>
<protein>
    <submittedName>
        <fullName evidence="1">ABC transporter substrate-binding protein</fullName>
    </submittedName>
</protein>
<name>A0ABD5Y5L7_9EURY</name>
<dbReference type="PANTHER" id="PTHR43649">
    <property type="entry name" value="ARABINOSE-BINDING PROTEIN-RELATED"/>
    <property type="match status" value="1"/>
</dbReference>
<keyword evidence="2" id="KW-1185">Reference proteome</keyword>
<gene>
    <name evidence="1" type="ORF">ACFQMA_14320</name>
</gene>
<sequence length="459" mass="50097">MHDADSPGRTRRSIVKAVGVGAAAGLAGCIGGGDGGSGDGGDGGDGNTETTGSGEKALMWEYGFPNEEGAEPVWKNAFKANYEERVGQEIEIGRFAYEDLRQKYLTGARTGNPDAIEGVLSHLTEYVKAGHLESLDGWAENLEHYDGFVESALDACRYKGKLYGLPYEGNGRAFIVRKDILDELGQDVPQTTSEMHEVGRMINKEVDGVTAFHNCTKDGSVRAFQEFMSSVYQFTDSLYVPDGDSWKLDIEAEPLGKILDDYYYQIYAADNPVGNPDDLGTGWQTNDPGYINGNYAFIECGTWLQGWTSGENINDTETAKDILNNKTRVAHIPRSEGGEKGTFLEIKPVMVNSHSDQTDKGKSAVAAWTAPDTLKAMAEDSPGKAMTPVHEGIESTIEDDDWAPFTEVFKTGSALEKITWGPVRQEFYPLMQEVAYGRTDPYKAGDQLHSALKGLESDL</sequence>
<dbReference type="Proteomes" id="UP001596432">
    <property type="component" value="Unassembled WGS sequence"/>
</dbReference>
<reference evidence="1 2" key="1">
    <citation type="journal article" date="2019" name="Int. J. Syst. Evol. Microbiol.">
        <title>The Global Catalogue of Microorganisms (GCM) 10K type strain sequencing project: providing services to taxonomists for standard genome sequencing and annotation.</title>
        <authorList>
            <consortium name="The Broad Institute Genomics Platform"/>
            <consortium name="The Broad Institute Genome Sequencing Center for Infectious Disease"/>
            <person name="Wu L."/>
            <person name="Ma J."/>
        </authorList>
    </citation>
    <scope>NUCLEOTIDE SEQUENCE [LARGE SCALE GENOMIC DNA]</scope>
    <source>
        <strain evidence="1 2">XZYJT29</strain>
    </source>
</reference>
<evidence type="ECO:0000313" key="1">
    <source>
        <dbReference type="EMBL" id="MFC7140996.1"/>
    </source>
</evidence>
<dbReference type="InterPro" id="IPR050490">
    <property type="entry name" value="Bact_solute-bd_prot1"/>
</dbReference>
<dbReference type="RefSeq" id="WP_274322089.1">
    <property type="nucleotide sequence ID" value="NZ_CP118158.1"/>
</dbReference>
<organism evidence="1 2">
    <name type="scientific">Halosimplex aquaticum</name>
    <dbReference type="NCBI Taxonomy" id="3026162"/>
    <lineage>
        <taxon>Archaea</taxon>
        <taxon>Methanobacteriati</taxon>
        <taxon>Methanobacteriota</taxon>
        <taxon>Stenosarchaea group</taxon>
        <taxon>Halobacteria</taxon>
        <taxon>Halobacteriales</taxon>
        <taxon>Haloarculaceae</taxon>
        <taxon>Halosimplex</taxon>
    </lineage>
</organism>
<dbReference type="AlphaFoldDB" id="A0ABD5Y5L7"/>
<dbReference type="Gene3D" id="3.40.190.10">
    <property type="entry name" value="Periplasmic binding protein-like II"/>
    <property type="match status" value="1"/>
</dbReference>
<dbReference type="SUPFAM" id="SSF53850">
    <property type="entry name" value="Periplasmic binding protein-like II"/>
    <property type="match status" value="1"/>
</dbReference>
<evidence type="ECO:0000313" key="2">
    <source>
        <dbReference type="Proteomes" id="UP001596432"/>
    </source>
</evidence>
<dbReference type="InterPro" id="IPR006059">
    <property type="entry name" value="SBP"/>
</dbReference>
<dbReference type="PANTHER" id="PTHR43649:SF12">
    <property type="entry name" value="DIACETYLCHITOBIOSE BINDING PROTEIN DASA"/>
    <property type="match status" value="1"/>
</dbReference>
<comment type="caution">
    <text evidence="1">The sequence shown here is derived from an EMBL/GenBank/DDBJ whole genome shotgun (WGS) entry which is preliminary data.</text>
</comment>
<accession>A0ABD5Y5L7</accession>